<comment type="subcellular location">
    <subcellularLocation>
        <location evidence="1">Cell membrane</location>
    </subcellularLocation>
</comment>
<keyword evidence="5" id="KW-0732">Signal</keyword>
<evidence type="ECO:0000259" key="6">
    <source>
        <dbReference type="Pfam" id="PF08758"/>
    </source>
</evidence>
<organism evidence="7 8">
    <name type="scientific">Umbra pygmaea</name>
    <name type="common">Eastern mudminnow</name>
    <dbReference type="NCBI Taxonomy" id="75934"/>
    <lineage>
        <taxon>Eukaryota</taxon>
        <taxon>Metazoa</taxon>
        <taxon>Chordata</taxon>
        <taxon>Craniata</taxon>
        <taxon>Vertebrata</taxon>
        <taxon>Euteleostomi</taxon>
        <taxon>Actinopterygii</taxon>
        <taxon>Neopterygii</taxon>
        <taxon>Teleostei</taxon>
        <taxon>Protacanthopterygii</taxon>
        <taxon>Esociformes</taxon>
        <taxon>Umbridae</taxon>
        <taxon>Umbra</taxon>
    </lineage>
</organism>
<reference evidence="7 8" key="1">
    <citation type="submission" date="2024-06" db="EMBL/GenBank/DDBJ databases">
        <authorList>
            <person name="Pan Q."/>
            <person name="Wen M."/>
            <person name="Jouanno E."/>
            <person name="Zahm M."/>
            <person name="Klopp C."/>
            <person name="Cabau C."/>
            <person name="Louis A."/>
            <person name="Berthelot C."/>
            <person name="Parey E."/>
            <person name="Roest Crollius H."/>
            <person name="Montfort J."/>
            <person name="Robinson-Rechavi M."/>
            <person name="Bouchez O."/>
            <person name="Lampietro C."/>
            <person name="Lopez Roques C."/>
            <person name="Donnadieu C."/>
            <person name="Postlethwait J."/>
            <person name="Bobe J."/>
            <person name="Verreycken H."/>
            <person name="Guiguen Y."/>
        </authorList>
    </citation>
    <scope>NUCLEOTIDE SEQUENCE [LARGE SCALE GENOMIC DNA]</scope>
    <source>
        <strain evidence="7">Up_M1</strain>
        <tissue evidence="7">Testis</tissue>
    </source>
</reference>
<dbReference type="Pfam" id="PF08758">
    <property type="entry name" value="Cadherin_pro"/>
    <property type="match status" value="1"/>
</dbReference>
<accession>A0ABD0XLH5</accession>
<keyword evidence="4" id="KW-0325">Glycoprotein</keyword>
<evidence type="ECO:0000256" key="3">
    <source>
        <dbReference type="ARBA" id="ARBA00022889"/>
    </source>
</evidence>
<dbReference type="AlphaFoldDB" id="A0ABD0XLH5"/>
<feature type="signal peptide" evidence="5">
    <location>
        <begin position="1"/>
        <end position="23"/>
    </location>
</feature>
<keyword evidence="3" id="KW-0130">Cell adhesion</keyword>
<evidence type="ECO:0000313" key="8">
    <source>
        <dbReference type="Proteomes" id="UP001557470"/>
    </source>
</evidence>
<protein>
    <recommendedName>
        <fullName evidence="6">Cadherin prodomain domain-containing protein</fullName>
    </recommendedName>
</protein>
<name>A0ABD0XLH5_UMBPY</name>
<evidence type="ECO:0000256" key="5">
    <source>
        <dbReference type="SAM" id="SignalP"/>
    </source>
</evidence>
<keyword evidence="8" id="KW-1185">Reference proteome</keyword>
<dbReference type="GO" id="GO:0005886">
    <property type="term" value="C:plasma membrane"/>
    <property type="evidence" value="ECO:0007669"/>
    <property type="project" value="UniProtKB-SubCell"/>
</dbReference>
<evidence type="ECO:0000313" key="7">
    <source>
        <dbReference type="EMBL" id="KAL1021464.1"/>
    </source>
</evidence>
<dbReference type="GO" id="GO:0007155">
    <property type="term" value="P:cell adhesion"/>
    <property type="evidence" value="ECO:0007669"/>
    <property type="project" value="UniProtKB-KW"/>
</dbReference>
<keyword evidence="2" id="KW-0472">Membrane</keyword>
<feature type="chain" id="PRO_5044866918" description="Cadherin prodomain domain-containing protein" evidence="5">
    <location>
        <begin position="24"/>
        <end position="77"/>
    </location>
</feature>
<sequence length="77" mass="8108">MKTGFALLLTSAVQLATFWGCNGESKAPCRPGFSQTSYSLLIPRDVLQGQSILKAPLSCIVVLGVHNSSFVGRPAVA</sequence>
<feature type="domain" description="Cadherin prodomain" evidence="6">
    <location>
        <begin position="28"/>
        <end position="54"/>
    </location>
</feature>
<evidence type="ECO:0000256" key="4">
    <source>
        <dbReference type="ARBA" id="ARBA00023180"/>
    </source>
</evidence>
<evidence type="ECO:0000256" key="1">
    <source>
        <dbReference type="ARBA" id="ARBA00004236"/>
    </source>
</evidence>
<dbReference type="EMBL" id="JAGEUA010000001">
    <property type="protein sequence ID" value="KAL1021464.1"/>
    <property type="molecule type" value="Genomic_DNA"/>
</dbReference>
<dbReference type="InterPro" id="IPR014868">
    <property type="entry name" value="Cadherin_pro_dom"/>
</dbReference>
<evidence type="ECO:0000256" key="2">
    <source>
        <dbReference type="ARBA" id="ARBA00022475"/>
    </source>
</evidence>
<keyword evidence="2" id="KW-1003">Cell membrane</keyword>
<comment type="caution">
    <text evidence="7">The sequence shown here is derived from an EMBL/GenBank/DDBJ whole genome shotgun (WGS) entry which is preliminary data.</text>
</comment>
<proteinExistence type="predicted"/>
<dbReference type="Proteomes" id="UP001557470">
    <property type="component" value="Unassembled WGS sequence"/>
</dbReference>
<gene>
    <name evidence="7" type="ORF">UPYG_G00013620</name>
</gene>